<dbReference type="SUPFAM" id="SSF55781">
    <property type="entry name" value="GAF domain-like"/>
    <property type="match status" value="1"/>
</dbReference>
<dbReference type="Proteomes" id="UP000249341">
    <property type="component" value="Unassembled WGS sequence"/>
</dbReference>
<keyword evidence="8" id="KW-0175">Coiled coil</keyword>
<dbReference type="Pfam" id="PF00512">
    <property type="entry name" value="HisKA"/>
    <property type="match status" value="1"/>
</dbReference>
<dbReference type="InterPro" id="IPR036890">
    <property type="entry name" value="HATPase_C_sf"/>
</dbReference>
<dbReference type="Gene3D" id="3.30.565.10">
    <property type="entry name" value="Histidine kinase-like ATPase, C-terminal domain"/>
    <property type="match status" value="1"/>
</dbReference>
<evidence type="ECO:0000256" key="8">
    <source>
        <dbReference type="SAM" id="Coils"/>
    </source>
</evidence>
<reference evidence="10 11" key="1">
    <citation type="submission" date="2018-06" db="EMBL/GenBank/DDBJ databases">
        <title>Genomic Encyclopedia of Type Strains, Phase III (KMG-III): the genomes of soil and plant-associated and newly described type strains.</title>
        <authorList>
            <person name="Whitman W."/>
        </authorList>
    </citation>
    <scope>NUCLEOTIDE SEQUENCE [LARGE SCALE GENOMIC DNA]</scope>
    <source>
        <strain evidence="10 11">CGMCC 4.7090</strain>
    </source>
</reference>
<dbReference type="InterPro" id="IPR050736">
    <property type="entry name" value="Sensor_HK_Regulatory"/>
</dbReference>
<comment type="subcellular location">
    <subcellularLocation>
        <location evidence="2">Cell membrane</location>
    </subcellularLocation>
</comment>
<dbReference type="PRINTS" id="PR00344">
    <property type="entry name" value="BCTRLSENSOR"/>
</dbReference>
<organism evidence="10 11">
    <name type="scientific">Actinoplanes lutulentus</name>
    <dbReference type="NCBI Taxonomy" id="1287878"/>
    <lineage>
        <taxon>Bacteria</taxon>
        <taxon>Bacillati</taxon>
        <taxon>Actinomycetota</taxon>
        <taxon>Actinomycetes</taxon>
        <taxon>Micromonosporales</taxon>
        <taxon>Micromonosporaceae</taxon>
        <taxon>Actinoplanes</taxon>
    </lineage>
</organism>
<keyword evidence="5" id="KW-0808">Transferase</keyword>
<dbReference type="EC" id="2.7.13.3" evidence="3"/>
<keyword evidence="7" id="KW-0902">Two-component regulatory system</keyword>
<feature type="domain" description="Histidine kinase" evidence="9">
    <location>
        <begin position="172"/>
        <end position="387"/>
    </location>
</feature>
<proteinExistence type="predicted"/>
<comment type="catalytic activity">
    <reaction evidence="1">
        <text>ATP + protein L-histidine = ADP + protein N-phospho-L-histidine.</text>
        <dbReference type="EC" id="2.7.13.3"/>
    </reaction>
</comment>
<evidence type="ECO:0000256" key="6">
    <source>
        <dbReference type="ARBA" id="ARBA00022777"/>
    </source>
</evidence>
<name>A0A327ZC20_9ACTN</name>
<evidence type="ECO:0000313" key="11">
    <source>
        <dbReference type="Proteomes" id="UP000249341"/>
    </source>
</evidence>
<evidence type="ECO:0000256" key="5">
    <source>
        <dbReference type="ARBA" id="ARBA00022679"/>
    </source>
</evidence>
<evidence type="ECO:0000259" key="9">
    <source>
        <dbReference type="PROSITE" id="PS50109"/>
    </source>
</evidence>
<feature type="coiled-coil region" evidence="8">
    <location>
        <begin position="145"/>
        <end position="172"/>
    </location>
</feature>
<dbReference type="Gene3D" id="1.10.287.130">
    <property type="match status" value="1"/>
</dbReference>
<gene>
    <name evidence="10" type="ORF">B0I29_10772</name>
</gene>
<dbReference type="GO" id="GO:0000155">
    <property type="term" value="F:phosphorelay sensor kinase activity"/>
    <property type="evidence" value="ECO:0007669"/>
    <property type="project" value="InterPro"/>
</dbReference>
<dbReference type="SUPFAM" id="SSF47384">
    <property type="entry name" value="Homodimeric domain of signal transducing histidine kinase"/>
    <property type="match status" value="1"/>
</dbReference>
<dbReference type="Pfam" id="PF02518">
    <property type="entry name" value="HATPase_c"/>
    <property type="match status" value="1"/>
</dbReference>
<dbReference type="GO" id="GO:0005886">
    <property type="term" value="C:plasma membrane"/>
    <property type="evidence" value="ECO:0007669"/>
    <property type="project" value="UniProtKB-SubCell"/>
</dbReference>
<sequence>MTDVYQILDTPVEDDFDDIAALAAQLCGTPMAAISLVDGDRLWFKARFGHDIAETPLAGSMCERAIQGDEVMQVLDAVLDPRFAGHPTVVGVPHVRFYAGAPLVSPSGQALGTLCVIGQEPGELNAEQCQSLRALARHVVSQMELRRYARDMRDLTERLRAAEEVKDEFIARVTHELRTPLSSIHGYLEVLGDPELPAETRDGFLARVQRNSDRLLNLVDDMLLAAQAGPGNRAFHRRPTDLAELAATAVAQNEALIAAKGLSVTVEAGGPVLADVDAARIGQALARLVLNAVKFTDSGAITVGATSHEGRAELWVRDTGAGISPIDRSRVLAPFRRAGSAERAEVQGAGLGLTIVKAIVDGHDGVLRIDGEPGHGTTVTIELPASFRRPESW</sequence>
<protein>
    <recommendedName>
        <fullName evidence="3">histidine kinase</fullName>
        <ecNumber evidence="3">2.7.13.3</ecNumber>
    </recommendedName>
</protein>
<evidence type="ECO:0000256" key="7">
    <source>
        <dbReference type="ARBA" id="ARBA00023012"/>
    </source>
</evidence>
<dbReference type="InterPro" id="IPR004358">
    <property type="entry name" value="Sig_transdc_His_kin-like_C"/>
</dbReference>
<dbReference type="SMART" id="SM00387">
    <property type="entry name" value="HATPase_c"/>
    <property type="match status" value="1"/>
</dbReference>
<comment type="caution">
    <text evidence="10">The sequence shown here is derived from an EMBL/GenBank/DDBJ whole genome shotgun (WGS) entry which is preliminary data.</text>
</comment>
<accession>A0A327ZC20</accession>
<dbReference type="PANTHER" id="PTHR43711:SF28">
    <property type="entry name" value="SENSOR HISTIDINE KINASE YXDK"/>
    <property type="match status" value="1"/>
</dbReference>
<dbReference type="OrthoDB" id="3288697at2"/>
<dbReference type="AlphaFoldDB" id="A0A327ZC20"/>
<dbReference type="InterPro" id="IPR003018">
    <property type="entry name" value="GAF"/>
</dbReference>
<evidence type="ECO:0000313" key="10">
    <source>
        <dbReference type="EMBL" id="RAK36810.1"/>
    </source>
</evidence>
<keyword evidence="11" id="KW-1185">Reference proteome</keyword>
<dbReference type="Gene3D" id="3.30.450.40">
    <property type="match status" value="1"/>
</dbReference>
<evidence type="ECO:0000256" key="2">
    <source>
        <dbReference type="ARBA" id="ARBA00004236"/>
    </source>
</evidence>
<dbReference type="InterPro" id="IPR003661">
    <property type="entry name" value="HisK_dim/P_dom"/>
</dbReference>
<dbReference type="EMBL" id="QLMJ01000007">
    <property type="protein sequence ID" value="RAK36810.1"/>
    <property type="molecule type" value="Genomic_DNA"/>
</dbReference>
<dbReference type="PANTHER" id="PTHR43711">
    <property type="entry name" value="TWO-COMPONENT HISTIDINE KINASE"/>
    <property type="match status" value="1"/>
</dbReference>
<dbReference type="SUPFAM" id="SSF55874">
    <property type="entry name" value="ATPase domain of HSP90 chaperone/DNA topoisomerase II/histidine kinase"/>
    <property type="match status" value="1"/>
</dbReference>
<dbReference type="InterPro" id="IPR029016">
    <property type="entry name" value="GAF-like_dom_sf"/>
</dbReference>
<dbReference type="PROSITE" id="PS50109">
    <property type="entry name" value="HIS_KIN"/>
    <property type="match status" value="1"/>
</dbReference>
<evidence type="ECO:0000256" key="3">
    <source>
        <dbReference type="ARBA" id="ARBA00012438"/>
    </source>
</evidence>
<dbReference type="InterPro" id="IPR005467">
    <property type="entry name" value="His_kinase_dom"/>
</dbReference>
<dbReference type="SMART" id="SM00388">
    <property type="entry name" value="HisKA"/>
    <property type="match status" value="1"/>
</dbReference>
<evidence type="ECO:0000256" key="4">
    <source>
        <dbReference type="ARBA" id="ARBA00022553"/>
    </source>
</evidence>
<evidence type="ECO:0000256" key="1">
    <source>
        <dbReference type="ARBA" id="ARBA00000085"/>
    </source>
</evidence>
<dbReference type="InterPro" id="IPR003594">
    <property type="entry name" value="HATPase_dom"/>
</dbReference>
<dbReference type="SMART" id="SM00065">
    <property type="entry name" value="GAF"/>
    <property type="match status" value="1"/>
</dbReference>
<dbReference type="Pfam" id="PF01590">
    <property type="entry name" value="GAF"/>
    <property type="match status" value="1"/>
</dbReference>
<dbReference type="CDD" id="cd00082">
    <property type="entry name" value="HisKA"/>
    <property type="match status" value="1"/>
</dbReference>
<keyword evidence="6 10" id="KW-0418">Kinase</keyword>
<keyword evidence="4" id="KW-0597">Phosphoprotein</keyword>
<dbReference type="InterPro" id="IPR036097">
    <property type="entry name" value="HisK_dim/P_sf"/>
</dbReference>
<dbReference type="FunFam" id="1.10.287.130:FF:000001">
    <property type="entry name" value="Two-component sensor histidine kinase"/>
    <property type="match status" value="1"/>
</dbReference>